<dbReference type="OrthoDB" id="6713421at2"/>
<sequence length="34" mass="3701">MNKVYRIVWNASLGAWVAVSELAKLKGKSSCYGA</sequence>
<feature type="domain" description="ESPR" evidence="1">
    <location>
        <begin position="1"/>
        <end position="31"/>
    </location>
</feature>
<dbReference type="EMBL" id="ATGI01000013">
    <property type="protein sequence ID" value="EPF75676.1"/>
    <property type="molecule type" value="Genomic_DNA"/>
</dbReference>
<organism evidence="2 3">
    <name type="scientific">Acinetobacter rudis CIP 110305</name>
    <dbReference type="NCBI Taxonomy" id="421052"/>
    <lineage>
        <taxon>Bacteria</taxon>
        <taxon>Pseudomonadati</taxon>
        <taxon>Pseudomonadota</taxon>
        <taxon>Gammaproteobacteria</taxon>
        <taxon>Moraxellales</taxon>
        <taxon>Moraxellaceae</taxon>
        <taxon>Acinetobacter</taxon>
    </lineage>
</organism>
<evidence type="ECO:0000259" key="1">
    <source>
        <dbReference type="Pfam" id="PF13018"/>
    </source>
</evidence>
<protein>
    <recommendedName>
        <fullName evidence="1">ESPR domain-containing protein</fullName>
    </recommendedName>
</protein>
<evidence type="ECO:0000313" key="2">
    <source>
        <dbReference type="EMBL" id="EPF75676.1"/>
    </source>
</evidence>
<dbReference type="RefSeq" id="WP_016655752.1">
    <property type="nucleotide sequence ID" value="NZ_KE340352.1"/>
</dbReference>
<dbReference type="AlphaFoldDB" id="S3PA22"/>
<gene>
    <name evidence="2" type="ORF">F945_01343</name>
</gene>
<dbReference type="InterPro" id="IPR024973">
    <property type="entry name" value="ESPR"/>
</dbReference>
<dbReference type="Pfam" id="PF13018">
    <property type="entry name" value="ESPR"/>
    <property type="match status" value="1"/>
</dbReference>
<reference evidence="2 3" key="1">
    <citation type="submission" date="2013-06" db="EMBL/GenBank/DDBJ databases">
        <title>The Genome Sequence of Acinetobacter rudis CIP 110305.</title>
        <authorList>
            <consortium name="The Broad Institute Genome Sequencing Platform"/>
            <consortium name="The Broad Institute Genome Sequencing Center for Infectious Disease"/>
            <person name="Cerqueira G."/>
            <person name="Feldgarden M."/>
            <person name="Courvalin P."/>
            <person name="Perichon B."/>
            <person name="Grillot-Courvalin C."/>
            <person name="Clermont D."/>
            <person name="Rocha E."/>
            <person name="Yoon E.-J."/>
            <person name="Nemec A."/>
            <person name="Young S.K."/>
            <person name="Zeng Q."/>
            <person name="Gargeya S."/>
            <person name="Fitzgerald M."/>
            <person name="Abouelleil A."/>
            <person name="Alvarado L."/>
            <person name="Berlin A.M."/>
            <person name="Chapman S.B."/>
            <person name="Dewar J."/>
            <person name="Goldberg J."/>
            <person name="Griggs A."/>
            <person name="Gujja S."/>
            <person name="Hansen M."/>
            <person name="Howarth C."/>
            <person name="Imamovic A."/>
            <person name="Larimer J."/>
            <person name="McCowan C."/>
            <person name="Murphy C."/>
            <person name="Pearson M."/>
            <person name="Priest M."/>
            <person name="Roberts A."/>
            <person name="Saif S."/>
            <person name="Shea T."/>
            <person name="Sykes S."/>
            <person name="Wortman J."/>
            <person name="Nusbaum C."/>
            <person name="Birren B."/>
        </authorList>
    </citation>
    <scope>NUCLEOTIDE SEQUENCE [LARGE SCALE GENOMIC DNA]</scope>
    <source>
        <strain evidence="2 3">CIP 110305</strain>
    </source>
</reference>
<name>S3PA22_9GAMM</name>
<dbReference type="Proteomes" id="UP000014568">
    <property type="component" value="Unassembled WGS sequence"/>
</dbReference>
<keyword evidence="3" id="KW-1185">Reference proteome</keyword>
<comment type="caution">
    <text evidence="2">The sequence shown here is derived from an EMBL/GenBank/DDBJ whole genome shotgun (WGS) entry which is preliminary data.</text>
</comment>
<evidence type="ECO:0000313" key="3">
    <source>
        <dbReference type="Proteomes" id="UP000014568"/>
    </source>
</evidence>
<proteinExistence type="predicted"/>
<dbReference type="HOGENOM" id="CLU_3371541_0_0_6"/>
<accession>S3PA22</accession>